<dbReference type="SMART" id="SM00345">
    <property type="entry name" value="HTH_GNTR"/>
    <property type="match status" value="1"/>
</dbReference>
<reference evidence="5 6" key="2">
    <citation type="submission" date="2023-12" db="EMBL/GenBank/DDBJ databases">
        <title>Description of an unclassified Opitutus bacterium of Verrucomicrobiota.</title>
        <authorList>
            <person name="Zhang D.-F."/>
        </authorList>
    </citation>
    <scope>NUCLEOTIDE SEQUENCE [LARGE SCALE GENOMIC DNA]</scope>
    <source>
        <strain evidence="5 6">WL0086</strain>
    </source>
</reference>
<dbReference type="SUPFAM" id="SSF46785">
    <property type="entry name" value="Winged helix' DNA-binding domain"/>
    <property type="match status" value="1"/>
</dbReference>
<evidence type="ECO:0000259" key="4">
    <source>
        <dbReference type="PROSITE" id="PS50949"/>
    </source>
</evidence>
<evidence type="ECO:0000256" key="1">
    <source>
        <dbReference type="ARBA" id="ARBA00023015"/>
    </source>
</evidence>
<keyword evidence="3" id="KW-0804">Transcription</keyword>
<dbReference type="EMBL" id="CP139781">
    <property type="protein sequence ID" value="WRQ85611.1"/>
    <property type="molecule type" value="Genomic_DNA"/>
</dbReference>
<feature type="domain" description="HTH gntR-type" evidence="4">
    <location>
        <begin position="16"/>
        <end position="84"/>
    </location>
</feature>
<dbReference type="PANTHER" id="PTHR38445:SF7">
    <property type="entry name" value="GNTR-FAMILY TRANSCRIPTIONAL REGULATOR"/>
    <property type="match status" value="1"/>
</dbReference>
<keyword evidence="6" id="KW-1185">Reference proteome</keyword>
<reference evidence="5 6" key="1">
    <citation type="submission" date="2021-08" db="EMBL/GenBank/DDBJ databases">
        <authorList>
            <person name="Zhang D."/>
            <person name="Zhang A."/>
            <person name="Wang L."/>
        </authorList>
    </citation>
    <scope>NUCLEOTIDE SEQUENCE [LARGE SCALE GENOMIC DNA]</scope>
    <source>
        <strain evidence="5 6">WL0086</strain>
    </source>
</reference>
<evidence type="ECO:0000313" key="6">
    <source>
        <dbReference type="Proteomes" id="UP000738431"/>
    </source>
</evidence>
<proteinExistence type="predicted"/>
<dbReference type="InterPro" id="IPR036390">
    <property type="entry name" value="WH_DNA-bd_sf"/>
</dbReference>
<name>A0ABZ1C2D5_9BACT</name>
<dbReference type="PANTHER" id="PTHR38445">
    <property type="entry name" value="HTH-TYPE TRANSCRIPTIONAL REPRESSOR YTRA"/>
    <property type="match status" value="1"/>
</dbReference>
<evidence type="ECO:0000256" key="3">
    <source>
        <dbReference type="ARBA" id="ARBA00023163"/>
    </source>
</evidence>
<organism evidence="5 6">
    <name type="scientific">Actomonas aquatica</name>
    <dbReference type="NCBI Taxonomy" id="2866162"/>
    <lineage>
        <taxon>Bacteria</taxon>
        <taxon>Pseudomonadati</taxon>
        <taxon>Verrucomicrobiota</taxon>
        <taxon>Opitutia</taxon>
        <taxon>Opitutales</taxon>
        <taxon>Opitutaceae</taxon>
        <taxon>Actomonas</taxon>
    </lineage>
</organism>
<dbReference type="CDD" id="cd07377">
    <property type="entry name" value="WHTH_GntR"/>
    <property type="match status" value="1"/>
</dbReference>
<sequence>MGQIGQAWQIEFHSGIPVYKQIIHFVQAAIAAGTLKEGDQLPTIRALHRQLDVNPNTVARAYRELAHLGLVATAHGSGCYVTAPPVEPPALPAASRQAKVIELSARVAAEARSHGISLEQLIRQLHLQKNHV</sequence>
<gene>
    <name evidence="5" type="ORF">K1X11_012435</name>
</gene>
<accession>A0ABZ1C2D5</accession>
<protein>
    <submittedName>
        <fullName evidence="5">GntR family transcriptional regulator</fullName>
    </submittedName>
</protein>
<dbReference type="Proteomes" id="UP000738431">
    <property type="component" value="Chromosome"/>
</dbReference>
<dbReference type="PROSITE" id="PS50949">
    <property type="entry name" value="HTH_GNTR"/>
    <property type="match status" value="1"/>
</dbReference>
<keyword evidence="2" id="KW-0238">DNA-binding</keyword>
<evidence type="ECO:0000313" key="5">
    <source>
        <dbReference type="EMBL" id="WRQ85611.1"/>
    </source>
</evidence>
<dbReference type="Pfam" id="PF00392">
    <property type="entry name" value="GntR"/>
    <property type="match status" value="1"/>
</dbReference>
<dbReference type="Gene3D" id="1.10.10.10">
    <property type="entry name" value="Winged helix-like DNA-binding domain superfamily/Winged helix DNA-binding domain"/>
    <property type="match status" value="1"/>
</dbReference>
<dbReference type="RefSeq" id="WP_221032846.1">
    <property type="nucleotide sequence ID" value="NZ_CP139781.1"/>
</dbReference>
<dbReference type="InterPro" id="IPR036388">
    <property type="entry name" value="WH-like_DNA-bd_sf"/>
</dbReference>
<keyword evidence="1" id="KW-0805">Transcription regulation</keyword>
<evidence type="ECO:0000256" key="2">
    <source>
        <dbReference type="ARBA" id="ARBA00023125"/>
    </source>
</evidence>
<dbReference type="InterPro" id="IPR000524">
    <property type="entry name" value="Tscrpt_reg_HTH_GntR"/>
</dbReference>